<proteinExistence type="predicted"/>
<keyword evidence="3 6" id="KW-1133">Transmembrane helix</keyword>
<keyword evidence="4 6" id="KW-0472">Membrane</keyword>
<feature type="domain" description="RDD" evidence="7">
    <location>
        <begin position="10"/>
        <end position="106"/>
    </location>
</feature>
<evidence type="ECO:0000313" key="9">
    <source>
        <dbReference type="Proteomes" id="UP000181917"/>
    </source>
</evidence>
<feature type="region of interest" description="Disordered" evidence="5">
    <location>
        <begin position="94"/>
        <end position="115"/>
    </location>
</feature>
<comment type="subcellular location">
    <subcellularLocation>
        <location evidence="1">Membrane</location>
        <topology evidence="1">Multi-pass membrane protein</topology>
    </subcellularLocation>
</comment>
<dbReference type="STRING" id="37928.SAMN04489742_0229"/>
<feature type="transmembrane region" description="Helical" evidence="6">
    <location>
        <begin position="53"/>
        <end position="77"/>
    </location>
</feature>
<dbReference type="OrthoDB" id="3254248at2"/>
<dbReference type="RefSeq" id="WP_074698638.1">
    <property type="nucleotide sequence ID" value="NZ_FNKH01000002.1"/>
</dbReference>
<evidence type="ECO:0000256" key="5">
    <source>
        <dbReference type="SAM" id="MobiDB-lite"/>
    </source>
</evidence>
<dbReference type="GO" id="GO:0016020">
    <property type="term" value="C:membrane"/>
    <property type="evidence" value="ECO:0007669"/>
    <property type="project" value="UniProtKB-SubCell"/>
</dbReference>
<evidence type="ECO:0000256" key="2">
    <source>
        <dbReference type="ARBA" id="ARBA00022692"/>
    </source>
</evidence>
<keyword evidence="2 6" id="KW-0812">Transmembrane</keyword>
<dbReference type="InterPro" id="IPR010432">
    <property type="entry name" value="RDD"/>
</dbReference>
<dbReference type="Proteomes" id="UP000181917">
    <property type="component" value="Unassembled WGS sequence"/>
</dbReference>
<organism evidence="8 9">
    <name type="scientific">Crystallibacter crystallopoietes</name>
    <dbReference type="NCBI Taxonomy" id="37928"/>
    <lineage>
        <taxon>Bacteria</taxon>
        <taxon>Bacillati</taxon>
        <taxon>Actinomycetota</taxon>
        <taxon>Actinomycetes</taxon>
        <taxon>Micrococcales</taxon>
        <taxon>Micrococcaceae</taxon>
        <taxon>Crystallibacter</taxon>
    </lineage>
</organism>
<dbReference type="AlphaFoldDB" id="A0A1H0ZA30"/>
<dbReference type="Pfam" id="PF06271">
    <property type="entry name" value="RDD"/>
    <property type="match status" value="1"/>
</dbReference>
<gene>
    <name evidence="8" type="ORF">SAMN04489742_0229</name>
</gene>
<evidence type="ECO:0000256" key="3">
    <source>
        <dbReference type="ARBA" id="ARBA00022989"/>
    </source>
</evidence>
<accession>A0A1H0ZA30</accession>
<name>A0A1H0ZA30_9MICC</name>
<feature type="transmembrane region" description="Helical" evidence="6">
    <location>
        <begin position="24"/>
        <end position="47"/>
    </location>
</feature>
<evidence type="ECO:0000256" key="4">
    <source>
        <dbReference type="ARBA" id="ARBA00023136"/>
    </source>
</evidence>
<keyword evidence="9" id="KW-1185">Reference proteome</keyword>
<protein>
    <submittedName>
        <fullName evidence="8">RDD family protein</fullName>
    </submittedName>
</protein>
<evidence type="ECO:0000313" key="8">
    <source>
        <dbReference type="EMBL" id="SDQ24283.1"/>
    </source>
</evidence>
<evidence type="ECO:0000256" key="6">
    <source>
        <dbReference type="SAM" id="Phobius"/>
    </source>
</evidence>
<evidence type="ECO:0000256" key="1">
    <source>
        <dbReference type="ARBA" id="ARBA00004141"/>
    </source>
</evidence>
<reference evidence="8 9" key="1">
    <citation type="submission" date="2016-10" db="EMBL/GenBank/DDBJ databases">
        <authorList>
            <person name="de Groot N.N."/>
        </authorList>
    </citation>
    <scope>NUCLEOTIDE SEQUENCE [LARGE SCALE GENOMIC DNA]</scope>
    <source>
        <strain evidence="8 9">DSM 20117</strain>
    </source>
</reference>
<evidence type="ECO:0000259" key="7">
    <source>
        <dbReference type="Pfam" id="PF06271"/>
    </source>
</evidence>
<dbReference type="EMBL" id="FNKH01000002">
    <property type="protein sequence ID" value="SDQ24283.1"/>
    <property type="molecule type" value="Genomic_DNA"/>
</dbReference>
<sequence>MAARLNLVSASAGKRVGAWLIDKLPPAVLVGIGYGVGMAGLLGAAGAGTEEAVASAAAGLFLWLGITSLLAVAYGIWKWGWEARTGKTPGNVLLGLRTSNEDGNAPAGPPSSSAD</sequence>